<keyword evidence="2" id="KW-1185">Reference proteome</keyword>
<dbReference type="InterPro" id="IPR018743">
    <property type="entry name" value="DUF2292"/>
</dbReference>
<evidence type="ECO:0000313" key="1">
    <source>
        <dbReference type="EMBL" id="GIN20382.1"/>
    </source>
</evidence>
<dbReference type="RefSeq" id="WP_212962570.1">
    <property type="nucleotide sequence ID" value="NZ_BOQT01000004.1"/>
</dbReference>
<name>A0ABQ4K3R1_9BACI</name>
<evidence type="ECO:0008006" key="3">
    <source>
        <dbReference type="Google" id="ProtNLM"/>
    </source>
</evidence>
<organism evidence="1 2">
    <name type="scientific">Siminovitchia fordii</name>
    <dbReference type="NCBI Taxonomy" id="254759"/>
    <lineage>
        <taxon>Bacteria</taxon>
        <taxon>Bacillati</taxon>
        <taxon>Bacillota</taxon>
        <taxon>Bacilli</taxon>
        <taxon>Bacillales</taxon>
        <taxon>Bacillaceae</taxon>
        <taxon>Siminovitchia</taxon>
    </lineage>
</organism>
<sequence>MRERKYKHEAALTKVKSLLDTIQFGSITLIIQDSQVIQIDKNEKIRLK</sequence>
<evidence type="ECO:0000313" key="2">
    <source>
        <dbReference type="Proteomes" id="UP000680279"/>
    </source>
</evidence>
<dbReference type="Pfam" id="PF10055">
    <property type="entry name" value="DUF2292"/>
    <property type="match status" value="1"/>
</dbReference>
<protein>
    <recommendedName>
        <fullName evidence="3">DUF2292 domain-containing protein</fullName>
    </recommendedName>
</protein>
<dbReference type="Proteomes" id="UP000680279">
    <property type="component" value="Unassembled WGS sequence"/>
</dbReference>
<dbReference type="EMBL" id="BOQT01000004">
    <property type="protein sequence ID" value="GIN20382.1"/>
    <property type="molecule type" value="Genomic_DNA"/>
</dbReference>
<comment type="caution">
    <text evidence="1">The sequence shown here is derived from an EMBL/GenBank/DDBJ whole genome shotgun (WGS) entry which is preliminary data.</text>
</comment>
<proteinExistence type="predicted"/>
<gene>
    <name evidence="1" type="ORF">J1TS3_15160</name>
</gene>
<reference evidence="1 2" key="1">
    <citation type="submission" date="2021-03" db="EMBL/GenBank/DDBJ databases">
        <title>Antimicrobial resistance genes in bacteria isolated from Japanese honey, and their potential for conferring macrolide and lincosamide resistance in the American foulbrood pathogen Paenibacillus larvae.</title>
        <authorList>
            <person name="Okamoto M."/>
            <person name="Kumagai M."/>
            <person name="Kanamori H."/>
            <person name="Takamatsu D."/>
        </authorList>
    </citation>
    <scope>NUCLEOTIDE SEQUENCE [LARGE SCALE GENOMIC DNA]</scope>
    <source>
        <strain evidence="1 2">J1TS3</strain>
    </source>
</reference>
<accession>A0ABQ4K3R1</accession>